<dbReference type="SUPFAM" id="SSF55785">
    <property type="entry name" value="PYP-like sensor domain (PAS domain)"/>
    <property type="match status" value="1"/>
</dbReference>
<dbReference type="Gene3D" id="3.30.565.10">
    <property type="entry name" value="Histidine kinase-like ATPase, C-terminal domain"/>
    <property type="match status" value="1"/>
</dbReference>
<sequence>MLQQCADTLVTDLQLGIVLLDADCRVAELNRSAQMLTGAVRQDVLCEPIESLLETPVDESGVVSSLLAKIHNGTPFRDRAVTWTVGEERLNVRIDHQPLGGWTGRNVGAYCLIRDMTQLESLEMQVRRSDRLAMIGQIAAGTAHEIRNPLTSIRGFLQVMKHALQEKGELKEQGYTEIMLREIDRINNLVGEFLLLSRSRNVCMRPVRVEDIWRELLPIIENEAILHNTEVRFRVEGETLPCVKADKELLKQVFLNLCKNGIEAMGDGGLLSIRVRMISGGEELAVEVRDTGPGIPPHTMDKIFDPFFTTKENGTGLGLSVCKRILQDIGGKVEPLSHDDGTTFTVRIPALPE</sequence>
<organism evidence="10 11">
    <name type="scientific">Desmospora profundinema</name>
    <dbReference type="NCBI Taxonomy" id="1571184"/>
    <lineage>
        <taxon>Bacteria</taxon>
        <taxon>Bacillati</taxon>
        <taxon>Bacillota</taxon>
        <taxon>Bacilli</taxon>
        <taxon>Bacillales</taxon>
        <taxon>Thermoactinomycetaceae</taxon>
        <taxon>Desmospora</taxon>
    </lineage>
</organism>
<evidence type="ECO:0000256" key="2">
    <source>
        <dbReference type="ARBA" id="ARBA00012438"/>
    </source>
</evidence>
<dbReference type="InterPro" id="IPR003594">
    <property type="entry name" value="HATPase_dom"/>
</dbReference>
<evidence type="ECO:0000259" key="9">
    <source>
        <dbReference type="PROSITE" id="PS50109"/>
    </source>
</evidence>
<dbReference type="EC" id="2.7.13.3" evidence="2"/>
<dbReference type="Pfam" id="PF00989">
    <property type="entry name" value="PAS"/>
    <property type="match status" value="1"/>
</dbReference>
<protein>
    <recommendedName>
        <fullName evidence="2">histidine kinase</fullName>
        <ecNumber evidence="2">2.7.13.3</ecNumber>
    </recommendedName>
</protein>
<dbReference type="InterPro" id="IPR003661">
    <property type="entry name" value="HisK_dim/P_dom"/>
</dbReference>
<keyword evidence="5" id="KW-0547">Nucleotide-binding</keyword>
<dbReference type="Pfam" id="PF02518">
    <property type="entry name" value="HATPase_c"/>
    <property type="match status" value="1"/>
</dbReference>
<evidence type="ECO:0000313" key="11">
    <source>
        <dbReference type="Proteomes" id="UP001185012"/>
    </source>
</evidence>
<evidence type="ECO:0000256" key="3">
    <source>
        <dbReference type="ARBA" id="ARBA00022553"/>
    </source>
</evidence>
<dbReference type="SMART" id="SM00387">
    <property type="entry name" value="HATPase_c"/>
    <property type="match status" value="1"/>
</dbReference>
<dbReference type="SUPFAM" id="SSF47384">
    <property type="entry name" value="Homodimeric domain of signal transducing histidine kinase"/>
    <property type="match status" value="1"/>
</dbReference>
<dbReference type="GO" id="GO:0016301">
    <property type="term" value="F:kinase activity"/>
    <property type="evidence" value="ECO:0007669"/>
    <property type="project" value="UniProtKB-KW"/>
</dbReference>
<reference evidence="10 11" key="1">
    <citation type="submission" date="2023-07" db="EMBL/GenBank/DDBJ databases">
        <title>Genomic Encyclopedia of Type Strains, Phase IV (KMG-IV): sequencing the most valuable type-strain genomes for metagenomic binning, comparative biology and taxonomic classification.</title>
        <authorList>
            <person name="Goeker M."/>
        </authorList>
    </citation>
    <scope>NUCLEOTIDE SEQUENCE [LARGE SCALE GENOMIC DNA]</scope>
    <source>
        <strain evidence="10 11">DSM 45903</strain>
    </source>
</reference>
<dbReference type="SMART" id="SM00388">
    <property type="entry name" value="HisKA"/>
    <property type="match status" value="1"/>
</dbReference>
<gene>
    <name evidence="10" type="ORF">JOE21_001327</name>
</gene>
<evidence type="ECO:0000256" key="1">
    <source>
        <dbReference type="ARBA" id="ARBA00000085"/>
    </source>
</evidence>
<dbReference type="SUPFAM" id="SSF55874">
    <property type="entry name" value="ATPase domain of HSP90 chaperone/DNA topoisomerase II/histidine kinase"/>
    <property type="match status" value="1"/>
</dbReference>
<evidence type="ECO:0000256" key="7">
    <source>
        <dbReference type="ARBA" id="ARBA00022840"/>
    </source>
</evidence>
<evidence type="ECO:0000256" key="5">
    <source>
        <dbReference type="ARBA" id="ARBA00022741"/>
    </source>
</evidence>
<evidence type="ECO:0000256" key="4">
    <source>
        <dbReference type="ARBA" id="ARBA00022679"/>
    </source>
</evidence>
<name>A0ABU1IMY0_9BACL</name>
<dbReference type="PANTHER" id="PTHR43065">
    <property type="entry name" value="SENSOR HISTIDINE KINASE"/>
    <property type="match status" value="1"/>
</dbReference>
<comment type="caution">
    <text evidence="10">The sequence shown here is derived from an EMBL/GenBank/DDBJ whole genome shotgun (WGS) entry which is preliminary data.</text>
</comment>
<keyword evidence="6 10" id="KW-0418">Kinase</keyword>
<keyword evidence="7" id="KW-0067">ATP-binding</keyword>
<dbReference type="InterPro" id="IPR036097">
    <property type="entry name" value="HisK_dim/P_sf"/>
</dbReference>
<dbReference type="Proteomes" id="UP001185012">
    <property type="component" value="Unassembled WGS sequence"/>
</dbReference>
<dbReference type="CDD" id="cd00082">
    <property type="entry name" value="HisKA"/>
    <property type="match status" value="1"/>
</dbReference>
<dbReference type="Gene3D" id="1.10.287.130">
    <property type="match status" value="1"/>
</dbReference>
<dbReference type="InterPro" id="IPR004358">
    <property type="entry name" value="Sig_transdc_His_kin-like_C"/>
</dbReference>
<dbReference type="InterPro" id="IPR036890">
    <property type="entry name" value="HATPase_C_sf"/>
</dbReference>
<dbReference type="InterPro" id="IPR000014">
    <property type="entry name" value="PAS"/>
</dbReference>
<evidence type="ECO:0000256" key="6">
    <source>
        <dbReference type="ARBA" id="ARBA00022777"/>
    </source>
</evidence>
<dbReference type="InterPro" id="IPR005467">
    <property type="entry name" value="His_kinase_dom"/>
</dbReference>
<dbReference type="InterPro" id="IPR013767">
    <property type="entry name" value="PAS_fold"/>
</dbReference>
<dbReference type="PROSITE" id="PS50109">
    <property type="entry name" value="HIS_KIN"/>
    <property type="match status" value="1"/>
</dbReference>
<dbReference type="Gene3D" id="3.30.450.20">
    <property type="entry name" value="PAS domain"/>
    <property type="match status" value="1"/>
</dbReference>
<accession>A0ABU1IMY0</accession>
<proteinExistence type="predicted"/>
<evidence type="ECO:0000256" key="8">
    <source>
        <dbReference type="ARBA" id="ARBA00023012"/>
    </source>
</evidence>
<dbReference type="PANTHER" id="PTHR43065:SF10">
    <property type="entry name" value="PEROXIDE STRESS-ACTIVATED HISTIDINE KINASE MAK3"/>
    <property type="match status" value="1"/>
</dbReference>
<dbReference type="InterPro" id="IPR035965">
    <property type="entry name" value="PAS-like_dom_sf"/>
</dbReference>
<dbReference type="CDD" id="cd00130">
    <property type="entry name" value="PAS"/>
    <property type="match status" value="1"/>
</dbReference>
<comment type="catalytic activity">
    <reaction evidence="1">
        <text>ATP + protein L-histidine = ADP + protein N-phospho-L-histidine.</text>
        <dbReference type="EC" id="2.7.13.3"/>
    </reaction>
</comment>
<keyword evidence="3" id="KW-0597">Phosphoprotein</keyword>
<keyword evidence="8" id="KW-0902">Two-component regulatory system</keyword>
<keyword evidence="11" id="KW-1185">Reference proteome</keyword>
<feature type="domain" description="Histidine kinase" evidence="9">
    <location>
        <begin position="141"/>
        <end position="352"/>
    </location>
</feature>
<dbReference type="EMBL" id="JAVDQG010000003">
    <property type="protein sequence ID" value="MDR6225329.1"/>
    <property type="molecule type" value="Genomic_DNA"/>
</dbReference>
<keyword evidence="4" id="KW-0808">Transferase</keyword>
<dbReference type="PRINTS" id="PR00344">
    <property type="entry name" value="BCTRLSENSOR"/>
</dbReference>
<dbReference type="Pfam" id="PF00512">
    <property type="entry name" value="HisKA"/>
    <property type="match status" value="1"/>
</dbReference>
<dbReference type="RefSeq" id="WP_309863889.1">
    <property type="nucleotide sequence ID" value="NZ_JAVDQG010000003.1"/>
</dbReference>
<evidence type="ECO:0000313" key="10">
    <source>
        <dbReference type="EMBL" id="MDR6225329.1"/>
    </source>
</evidence>